<dbReference type="Proteomes" id="UP001282288">
    <property type="component" value="Unassembled WGS sequence"/>
</dbReference>
<gene>
    <name evidence="3" type="ORF">PV399_18865</name>
</gene>
<evidence type="ECO:0000256" key="1">
    <source>
        <dbReference type="SAM" id="MobiDB-lite"/>
    </source>
</evidence>
<evidence type="ECO:0000259" key="2">
    <source>
        <dbReference type="Pfam" id="PF01526"/>
    </source>
</evidence>
<dbReference type="InterPro" id="IPR002513">
    <property type="entry name" value="Tn3_Tnp_DDE_dom"/>
</dbReference>
<accession>A0AAP6BC46</accession>
<comment type="caution">
    <text evidence="3">The sequence shown here is derived from an EMBL/GenBank/DDBJ whole genome shotgun (WGS) entry which is preliminary data.</text>
</comment>
<evidence type="ECO:0000313" key="3">
    <source>
        <dbReference type="EMBL" id="MDX2961762.1"/>
    </source>
</evidence>
<name>A0AAP6BC46_9ACTN</name>
<feature type="region of interest" description="Disordered" evidence="1">
    <location>
        <begin position="201"/>
        <end position="223"/>
    </location>
</feature>
<evidence type="ECO:0000313" key="4">
    <source>
        <dbReference type="Proteomes" id="UP001282288"/>
    </source>
</evidence>
<feature type="compositionally biased region" description="Basic residues" evidence="1">
    <location>
        <begin position="130"/>
        <end position="148"/>
    </location>
</feature>
<feature type="region of interest" description="Disordered" evidence="1">
    <location>
        <begin position="19"/>
        <end position="95"/>
    </location>
</feature>
<dbReference type="Pfam" id="PF01526">
    <property type="entry name" value="DDE_Tnp_Tn3"/>
    <property type="match status" value="1"/>
</dbReference>
<feature type="compositionally biased region" description="Low complexity" evidence="1">
    <location>
        <begin position="207"/>
        <end position="223"/>
    </location>
</feature>
<reference evidence="3" key="1">
    <citation type="journal article" date="2023" name="Microb. Genom.">
        <title>Mesoterricola silvestris gen. nov., sp. nov., Mesoterricola sediminis sp. nov., Geothrix oryzae sp. nov., Geothrix edaphica sp. nov., Geothrix rubra sp. nov., and Geothrix limicola sp. nov., six novel members of Acidobacteriota isolated from soils.</title>
        <authorList>
            <person name="Weisberg A.J."/>
            <person name="Pearce E."/>
            <person name="Kramer C.G."/>
            <person name="Chang J.H."/>
            <person name="Clarke C.R."/>
        </authorList>
    </citation>
    <scope>NUCLEOTIDE SEQUENCE</scope>
    <source>
        <strain evidence="3">NRRL_B-16521</strain>
    </source>
</reference>
<dbReference type="GO" id="GO:0004803">
    <property type="term" value="F:transposase activity"/>
    <property type="evidence" value="ECO:0007669"/>
    <property type="project" value="InterPro"/>
</dbReference>
<feature type="compositionally biased region" description="Basic and acidic residues" evidence="1">
    <location>
        <begin position="32"/>
        <end position="42"/>
    </location>
</feature>
<organism evidence="3 4">
    <name type="scientific">Streptomyces acidiscabies</name>
    <dbReference type="NCBI Taxonomy" id="42234"/>
    <lineage>
        <taxon>Bacteria</taxon>
        <taxon>Bacillati</taxon>
        <taxon>Actinomycetota</taxon>
        <taxon>Actinomycetes</taxon>
        <taxon>Kitasatosporales</taxon>
        <taxon>Streptomycetaceae</taxon>
        <taxon>Streptomyces</taxon>
    </lineage>
</organism>
<feature type="region of interest" description="Disordered" evidence="1">
    <location>
        <begin position="109"/>
        <end position="148"/>
    </location>
</feature>
<dbReference type="AlphaFoldDB" id="A0AAP6BC46"/>
<feature type="domain" description="Tn3 transposase DDE" evidence="2">
    <location>
        <begin position="146"/>
        <end position="209"/>
    </location>
</feature>
<sequence>MRTSGASAVWCAWSTRSLPSRPCAISSSTRSRRAEVRGDPAHGGRGPARAAQSTQDQGRGTEALGHRAARRHAEGSGAADRLPGTRSPPSPVAAASRRRCWPNACCWSSTPTARTPGSRPSPPVPVGGGRPRHRRPDSERHLRRPQRRRYGGRGLLIYWHVEKKSLAIHSQLINRTASEVAAMIEGAMRHGTTMDVEANYTDSHGQSEIARSAGSSSPSSTTR</sequence>
<dbReference type="EMBL" id="JARAWC010000013">
    <property type="protein sequence ID" value="MDX2961762.1"/>
    <property type="molecule type" value="Genomic_DNA"/>
</dbReference>
<protein>
    <submittedName>
        <fullName evidence="3">Tn3 family transposase</fullName>
    </submittedName>
</protein>
<dbReference type="GO" id="GO:0006313">
    <property type="term" value="P:DNA transposition"/>
    <property type="evidence" value="ECO:0007669"/>
    <property type="project" value="InterPro"/>
</dbReference>
<proteinExistence type="predicted"/>
<dbReference type="RefSeq" id="WP_223786445.1">
    <property type="nucleotide sequence ID" value="NZ_BCML01000001.1"/>
</dbReference>